<dbReference type="InterPro" id="IPR022998">
    <property type="entry name" value="ThiamineP_synth_TenI"/>
</dbReference>
<dbReference type="EMBL" id="FVZE01000002">
    <property type="protein sequence ID" value="SLJ94584.1"/>
    <property type="molecule type" value="Genomic_DNA"/>
</dbReference>
<dbReference type="CDD" id="cd00564">
    <property type="entry name" value="TMP_TenI"/>
    <property type="match status" value="1"/>
</dbReference>
<evidence type="ECO:0000313" key="3">
    <source>
        <dbReference type="Proteomes" id="UP000190989"/>
    </source>
</evidence>
<keyword evidence="3" id="KW-1185">Reference proteome</keyword>
<dbReference type="STRING" id="428990.SAMN06295987_102319"/>
<accession>A0A1U6HFN5</accession>
<dbReference type="RefSeq" id="WP_079730049.1">
    <property type="nucleotide sequence ID" value="NZ_FVZE01000002.1"/>
</dbReference>
<protein>
    <submittedName>
        <fullName evidence="2">Thiamine-phosphate pyrophosphorylase</fullName>
    </submittedName>
</protein>
<organism evidence="2 3">
    <name type="scientific">Novosphingobium mathurense</name>
    <dbReference type="NCBI Taxonomy" id="428990"/>
    <lineage>
        <taxon>Bacteria</taxon>
        <taxon>Pseudomonadati</taxon>
        <taxon>Pseudomonadota</taxon>
        <taxon>Alphaproteobacteria</taxon>
        <taxon>Sphingomonadales</taxon>
        <taxon>Sphingomonadaceae</taxon>
        <taxon>Novosphingobium</taxon>
    </lineage>
</organism>
<evidence type="ECO:0000313" key="2">
    <source>
        <dbReference type="EMBL" id="SLJ94584.1"/>
    </source>
</evidence>
<dbReference type="Pfam" id="PF02581">
    <property type="entry name" value="TMP-TENI"/>
    <property type="match status" value="1"/>
</dbReference>
<dbReference type="GO" id="GO:0009228">
    <property type="term" value="P:thiamine biosynthetic process"/>
    <property type="evidence" value="ECO:0007669"/>
    <property type="project" value="UniProtKB-KW"/>
</dbReference>
<name>A0A1U6HFN5_9SPHN</name>
<dbReference type="AlphaFoldDB" id="A0A1U6HFN5"/>
<feature type="domain" description="Thiamine phosphate synthase/TenI" evidence="1">
    <location>
        <begin position="8"/>
        <end position="162"/>
    </location>
</feature>
<gene>
    <name evidence="2" type="ORF">SAMN06295987_102319</name>
</gene>
<dbReference type="InterPro" id="IPR013785">
    <property type="entry name" value="Aldolase_TIM"/>
</dbReference>
<dbReference type="Proteomes" id="UP000190989">
    <property type="component" value="Unassembled WGS sequence"/>
</dbReference>
<proteinExistence type="predicted"/>
<dbReference type="InterPro" id="IPR036206">
    <property type="entry name" value="ThiamineP_synth_sf"/>
</dbReference>
<reference evidence="3" key="1">
    <citation type="submission" date="2017-02" db="EMBL/GenBank/DDBJ databases">
        <authorList>
            <person name="Varghese N."/>
            <person name="Submissions S."/>
        </authorList>
    </citation>
    <scope>NUCLEOTIDE SEQUENCE [LARGE SCALE GENOMIC DNA]</scope>
    <source>
        <strain evidence="3">SM117</strain>
    </source>
</reference>
<sequence>MNLPDLWLVSDERIDAQLPHALARLPRGSGFIFRHYRLPPARRRARFEQLARIARKHGHLVVLSGTPREARRWRAAGAYGAPQRLAGGPTGLRVATVHSLRELAQANRTRADAVLLSPVFPTRSHPGAPHLGLVRFRLMAARSCMPVIALGGMNAYRARSARIRKWAAIQGLAKSPTKSFPIHS</sequence>
<dbReference type="Gene3D" id="3.20.20.70">
    <property type="entry name" value="Aldolase class I"/>
    <property type="match status" value="1"/>
</dbReference>
<dbReference type="SUPFAM" id="SSF51391">
    <property type="entry name" value="Thiamin phosphate synthase"/>
    <property type="match status" value="1"/>
</dbReference>
<evidence type="ECO:0000259" key="1">
    <source>
        <dbReference type="Pfam" id="PF02581"/>
    </source>
</evidence>